<feature type="compositionally biased region" description="Basic residues" evidence="2">
    <location>
        <begin position="92"/>
        <end position="104"/>
    </location>
</feature>
<proteinExistence type="predicted"/>
<sequence>MPLFSRHEPPKEEVVVQEPVHQERRGLFGRKRSVSPVPTTRRTSAPAPAPMAAHNSSPASRERGGLFNRRRRSVDTNSVSSMSTASTSASPPRRRSTLLSRRHHGDTTDPSILAARERIMGAEEAERQADRALDIARREVRDARDQILALEREAKEQARLARIKEQGAREVSKRGKALGRHGI</sequence>
<evidence type="ECO:0000256" key="2">
    <source>
        <dbReference type="SAM" id="MobiDB-lite"/>
    </source>
</evidence>
<feature type="compositionally biased region" description="Low complexity" evidence="2">
    <location>
        <begin position="80"/>
        <end position="91"/>
    </location>
</feature>
<evidence type="ECO:0000256" key="1">
    <source>
        <dbReference type="SAM" id="Coils"/>
    </source>
</evidence>
<dbReference type="AlphaFoldDB" id="A0A6P8AYT3"/>
<feature type="compositionally biased region" description="Basic and acidic residues" evidence="2">
    <location>
        <begin position="1"/>
        <end position="26"/>
    </location>
</feature>
<keyword evidence="3" id="KW-1185">Reference proteome</keyword>
<reference evidence="4" key="2">
    <citation type="submission" date="2019-10" db="EMBL/GenBank/DDBJ databases">
        <authorList>
            <consortium name="NCBI Genome Project"/>
        </authorList>
    </citation>
    <scope>NUCLEOTIDE SEQUENCE</scope>
    <source>
        <strain evidence="4">NI907</strain>
    </source>
</reference>
<feature type="region of interest" description="Disordered" evidence="2">
    <location>
        <begin position="1"/>
        <end position="112"/>
    </location>
</feature>
<organism evidence="3 4">
    <name type="scientific">Pyricularia grisea</name>
    <name type="common">Crabgrass-specific blast fungus</name>
    <name type="synonym">Magnaporthe grisea</name>
    <dbReference type="NCBI Taxonomy" id="148305"/>
    <lineage>
        <taxon>Eukaryota</taxon>
        <taxon>Fungi</taxon>
        <taxon>Dikarya</taxon>
        <taxon>Ascomycota</taxon>
        <taxon>Pezizomycotina</taxon>
        <taxon>Sordariomycetes</taxon>
        <taxon>Sordariomycetidae</taxon>
        <taxon>Magnaporthales</taxon>
        <taxon>Pyriculariaceae</taxon>
        <taxon>Pyricularia</taxon>
    </lineage>
</organism>
<dbReference type="Proteomes" id="UP000515153">
    <property type="component" value="Chromosome VII"/>
</dbReference>
<evidence type="ECO:0000313" key="3">
    <source>
        <dbReference type="Proteomes" id="UP000515153"/>
    </source>
</evidence>
<dbReference type="RefSeq" id="XP_030980037.1">
    <property type="nucleotide sequence ID" value="XM_031130822.1"/>
</dbReference>
<dbReference type="GeneID" id="41965727"/>
<evidence type="ECO:0000313" key="4">
    <source>
        <dbReference type="RefSeq" id="XP_030980037.1"/>
    </source>
</evidence>
<protein>
    <submittedName>
        <fullName evidence="4">Uncharacterized protein</fullName>
    </submittedName>
</protein>
<accession>A0A6P8AYT3</accession>
<dbReference type="KEGG" id="pgri:PgNI_10848"/>
<keyword evidence="1" id="KW-0175">Coiled coil</keyword>
<reference evidence="3 4" key="1">
    <citation type="journal article" date="2019" name="Mol. Biol. Evol.">
        <title>Blast fungal genomes show frequent chromosomal changes, gene gains and losses, and effector gene turnover.</title>
        <authorList>
            <person name="Gomez Luciano L.B."/>
            <person name="Jason Tsai I."/>
            <person name="Chuma I."/>
            <person name="Tosa Y."/>
            <person name="Chen Y.H."/>
            <person name="Li J.Y."/>
            <person name="Li M.Y."/>
            <person name="Jade Lu M.Y."/>
            <person name="Nakayashiki H."/>
            <person name="Li W.H."/>
        </authorList>
    </citation>
    <scope>NUCLEOTIDE SEQUENCE [LARGE SCALE GENOMIC DNA]</scope>
    <source>
        <strain evidence="3 4">NI907</strain>
    </source>
</reference>
<gene>
    <name evidence="4" type="ORF">PgNI_10848</name>
</gene>
<name>A0A6P8AYT3_PYRGI</name>
<reference evidence="4" key="3">
    <citation type="submission" date="2025-08" db="UniProtKB">
        <authorList>
            <consortium name="RefSeq"/>
        </authorList>
    </citation>
    <scope>IDENTIFICATION</scope>
    <source>
        <strain evidence="4">NI907</strain>
    </source>
</reference>
<dbReference type="OrthoDB" id="3211582at2759"/>
<feature type="coiled-coil region" evidence="1">
    <location>
        <begin position="122"/>
        <end position="160"/>
    </location>
</feature>